<dbReference type="SUPFAM" id="SSF82171">
    <property type="entry name" value="DPP6 N-terminal domain-like"/>
    <property type="match status" value="1"/>
</dbReference>
<dbReference type="OrthoDB" id="10441941at2759"/>
<dbReference type="SUPFAM" id="SSF50978">
    <property type="entry name" value="WD40 repeat-like"/>
    <property type="match status" value="1"/>
</dbReference>
<dbReference type="Proteomes" id="UP001165065">
    <property type="component" value="Unassembled WGS sequence"/>
</dbReference>
<dbReference type="EMBL" id="BRYA01000586">
    <property type="protein sequence ID" value="GMI24575.1"/>
    <property type="molecule type" value="Genomic_DNA"/>
</dbReference>
<comment type="caution">
    <text evidence="2">The sequence shown here is derived from an EMBL/GenBank/DDBJ whole genome shotgun (WGS) entry which is preliminary data.</text>
</comment>
<keyword evidence="3" id="KW-1185">Reference proteome</keyword>
<dbReference type="AlphaFoldDB" id="A0A9W7L282"/>
<sequence length="792" mass="86046">MTSVLKLLQSSGEKKVKILRAHRTKPLVLASQQETSVIEVFDYEKLTCVCRFPPLPSYTQVHQLHWVDRSTLSSVNVRRPDAPDNILAVVDTGLVLLSLPCMNLTTDVTFVPLSSLSFPPNARLCSLPVSDTIFAVGASGNSSVGFFDFVSKKICQRLNVGHRHHHRPSVMGGGSHVKDSGHGSVIDLVSVEPYVPSSVSSLSSYDASVRSQLLVVYDTGYAFLYSLEVVGNIIPPNSSPVNRVDGLEKGSPMVGYCAVRNLIFATLSEKNCVGVFQNSNQKTPLEFGKSPPPLPLLKKVVLPYNSPTGLVLSCDTSIPNMTLLSTTKFSPTVTFSTPTTPSVHAIDVQSMLPFVFKKSRDNPTPKQLKIYEVTPTADPCTILLGTNHGVMVLAALFSDASYQSTASISSSTFFHINERGLISMREGLDSADNAVLQAPFQSPNALFPLPRLIVSPSKKYLAIKHNVSLFIMHINTRKIVHTETISVSDFAWVGFDNYFAVSELDKSKSKCDASQTASSKRRSIFHSSKSKNDENEERKVHHDHSKVLLKFISEADGATTNLGEIETRGVALRMYGGPTLNITTKMQNSQFYSFVKSKGSGEPTLKAVGPALPAPSAIAWSESSTRFAFLLNTTVFIYSTSPLQLCACSKVDTTNSFDDSQVASMKFIEETLFVSTKNSVVCCFISQGIVEVWTLASSEFTLVGTPGMSKATASKRKTIGSEGPLVQYLPFPSPEIVGVVGTNLVLWNCLDMSTFHVKLDNPLLKSALLAAAGETERSVRVLARSQGGDSTR</sequence>
<name>A0A9W7L282_9STRA</name>
<evidence type="ECO:0000313" key="2">
    <source>
        <dbReference type="EMBL" id="GMI24575.1"/>
    </source>
</evidence>
<evidence type="ECO:0000313" key="3">
    <source>
        <dbReference type="Proteomes" id="UP001165065"/>
    </source>
</evidence>
<proteinExistence type="predicted"/>
<dbReference type="InterPro" id="IPR036322">
    <property type="entry name" value="WD40_repeat_dom_sf"/>
</dbReference>
<gene>
    <name evidence="2" type="ORF">TrCOL_g6090</name>
</gene>
<organism evidence="2 3">
    <name type="scientific">Triparma columacea</name>
    <dbReference type="NCBI Taxonomy" id="722753"/>
    <lineage>
        <taxon>Eukaryota</taxon>
        <taxon>Sar</taxon>
        <taxon>Stramenopiles</taxon>
        <taxon>Ochrophyta</taxon>
        <taxon>Bolidophyceae</taxon>
        <taxon>Parmales</taxon>
        <taxon>Triparmaceae</taxon>
        <taxon>Triparma</taxon>
    </lineage>
</organism>
<feature type="region of interest" description="Disordered" evidence="1">
    <location>
        <begin position="520"/>
        <end position="541"/>
    </location>
</feature>
<accession>A0A9W7L282</accession>
<feature type="compositionally biased region" description="Basic and acidic residues" evidence="1">
    <location>
        <begin position="530"/>
        <end position="540"/>
    </location>
</feature>
<evidence type="ECO:0000256" key="1">
    <source>
        <dbReference type="SAM" id="MobiDB-lite"/>
    </source>
</evidence>
<reference evidence="3" key="1">
    <citation type="journal article" date="2023" name="Commun. Biol.">
        <title>Genome analysis of Parmales, the sister group of diatoms, reveals the evolutionary specialization of diatoms from phago-mixotrophs to photoautotrophs.</title>
        <authorList>
            <person name="Ban H."/>
            <person name="Sato S."/>
            <person name="Yoshikawa S."/>
            <person name="Yamada K."/>
            <person name="Nakamura Y."/>
            <person name="Ichinomiya M."/>
            <person name="Sato N."/>
            <person name="Blanc-Mathieu R."/>
            <person name="Endo H."/>
            <person name="Kuwata A."/>
            <person name="Ogata H."/>
        </authorList>
    </citation>
    <scope>NUCLEOTIDE SEQUENCE [LARGE SCALE GENOMIC DNA]</scope>
</reference>
<protein>
    <submittedName>
        <fullName evidence="2">Uncharacterized protein</fullName>
    </submittedName>
</protein>